<sequence length="313" mass="35158">MKELQKFDPTIWQGRKDEEDGLDGIRMHQIIQEYQEAEAYKQVLLGFGSDEGVKRNKGREGAAEAPNEIRKALANLPVHFNPIEKSIADAGNVLCIEGDLERARLLQIDKVDEILSKNQLPIVIGGGHETSLGNYLALAKHYQNIAIINIDAHFDLRSPSPKTSSGTPFYEMHQFCEEENRIFDYSVLGVQENGNTMALFKRAEVWKVNYHLADEIHFNFEQMLSNLRLKLTSADAVYLSLDMDVFDVAYAPGVSAPSINGLTPFQVKYLVKLIAKSGKLRLFDLVEVNPSLDRDNQTSKLAAHMILEAIKQA</sequence>
<dbReference type="HOGENOM" id="CLU_039478_2_0_10"/>
<comment type="similarity">
    <text evidence="5 8">Belongs to the arginase family.</text>
</comment>
<keyword evidence="4 5" id="KW-0464">Manganese</keyword>
<comment type="catalytic activity">
    <reaction evidence="5">
        <text>N-formimidoyl-L-glutamate + H2O = formamide + L-glutamate</text>
        <dbReference type="Rhea" id="RHEA:22492"/>
        <dbReference type="ChEBI" id="CHEBI:15377"/>
        <dbReference type="ChEBI" id="CHEBI:16397"/>
        <dbReference type="ChEBI" id="CHEBI:29985"/>
        <dbReference type="ChEBI" id="CHEBI:58928"/>
        <dbReference type="EC" id="3.5.3.8"/>
    </reaction>
</comment>
<dbReference type="AlphaFoldDB" id="F0P2J4"/>
<feature type="binding site" evidence="7">
    <location>
        <position position="153"/>
    </location>
    <ligand>
        <name>Mn(2+)</name>
        <dbReference type="ChEBI" id="CHEBI:29035"/>
        <label>1</label>
    </ligand>
</feature>
<dbReference type="EC" id="3.5.3.8" evidence="5 6"/>
<evidence type="ECO:0000313" key="9">
    <source>
        <dbReference type="EMBL" id="ADX67833.1"/>
    </source>
</evidence>
<dbReference type="Proteomes" id="UP000008641">
    <property type="component" value="Chromosome"/>
</dbReference>
<comment type="function">
    <text evidence="5">Catalyzes the conversion of N-formimidoyl-L-glutamate to L-glutamate and formamide.</text>
</comment>
<keyword evidence="3 5" id="KW-0369">Histidine metabolism</keyword>
<protein>
    <recommendedName>
        <fullName evidence="5 6">Formimidoylglutamase</fullName>
        <ecNumber evidence="5 6">3.5.3.8</ecNumber>
    </recommendedName>
    <alternativeName>
        <fullName evidence="5">Formiminoglutamase</fullName>
    </alternativeName>
    <alternativeName>
        <fullName evidence="5">Formiminoglutamate hydrolase</fullName>
    </alternativeName>
</protein>
<dbReference type="HAMAP" id="MF_00737">
    <property type="entry name" value="Formimidoylglutam"/>
    <property type="match status" value="1"/>
</dbReference>
<evidence type="ECO:0000256" key="4">
    <source>
        <dbReference type="ARBA" id="ARBA00023211"/>
    </source>
</evidence>
<evidence type="ECO:0000313" key="10">
    <source>
        <dbReference type="Proteomes" id="UP000008641"/>
    </source>
</evidence>
<dbReference type="STRING" id="865938.Weevi_1124"/>
<dbReference type="Gene3D" id="3.40.800.10">
    <property type="entry name" value="Ureohydrolase domain"/>
    <property type="match status" value="1"/>
</dbReference>
<evidence type="ECO:0000256" key="6">
    <source>
        <dbReference type="NCBIfam" id="TIGR01227"/>
    </source>
</evidence>
<dbReference type="SUPFAM" id="SSF52768">
    <property type="entry name" value="Arginase/deacetylase"/>
    <property type="match status" value="1"/>
</dbReference>
<feature type="binding site" evidence="7">
    <location>
        <position position="244"/>
    </location>
    <ligand>
        <name>Mn(2+)</name>
        <dbReference type="ChEBI" id="CHEBI:29035"/>
        <label>1</label>
    </ligand>
</feature>
<organism evidence="9 10">
    <name type="scientific">Weeksella virosa (strain ATCC 43766 / DSM 16922 / JCM 21250 / CCUG 30538 / CDC 9751 / IAM 14551 / NBRC 16016 / NCTC 11634 / CL345/78)</name>
    <dbReference type="NCBI Taxonomy" id="865938"/>
    <lineage>
        <taxon>Bacteria</taxon>
        <taxon>Pseudomonadati</taxon>
        <taxon>Bacteroidota</taxon>
        <taxon>Flavobacteriia</taxon>
        <taxon>Flavobacteriales</taxon>
        <taxon>Weeksellaceae</taxon>
        <taxon>Weeksella</taxon>
    </lineage>
</organism>
<feature type="binding site" evidence="5">
    <location>
        <position position="153"/>
    </location>
    <ligand>
        <name>Mn(2+)</name>
        <dbReference type="ChEBI" id="CHEBI:29035"/>
        <label>2</label>
    </ligand>
</feature>
<dbReference type="InterPro" id="IPR006035">
    <property type="entry name" value="Ureohydrolase"/>
</dbReference>
<evidence type="ECO:0000256" key="5">
    <source>
        <dbReference type="HAMAP-Rule" id="MF_00737"/>
    </source>
</evidence>
<dbReference type="eggNOG" id="COG0010">
    <property type="taxonomic scope" value="Bacteria"/>
</dbReference>
<dbReference type="NCBIfam" id="TIGR01227">
    <property type="entry name" value="hutG"/>
    <property type="match status" value="1"/>
</dbReference>
<dbReference type="PROSITE" id="PS51409">
    <property type="entry name" value="ARGINASE_2"/>
    <property type="match status" value="1"/>
</dbReference>
<dbReference type="PIRSF" id="PIRSF036979">
    <property type="entry name" value="Arginase"/>
    <property type="match status" value="1"/>
</dbReference>
<dbReference type="GO" id="GO:0019556">
    <property type="term" value="P:L-histidine catabolic process to glutamate and formamide"/>
    <property type="evidence" value="ECO:0007669"/>
    <property type="project" value="UniProtKB-UniRule"/>
</dbReference>
<dbReference type="GO" id="GO:0019557">
    <property type="term" value="P:L-histidine catabolic process to glutamate and formate"/>
    <property type="evidence" value="ECO:0007669"/>
    <property type="project" value="UniProtKB-UniPathway"/>
</dbReference>
<evidence type="ECO:0000256" key="1">
    <source>
        <dbReference type="ARBA" id="ARBA00022723"/>
    </source>
</evidence>
<gene>
    <name evidence="5" type="primary">hutG</name>
    <name evidence="9" type="ordered locus">Weevi_1124</name>
</gene>
<dbReference type="OrthoDB" id="9788689at2"/>
<evidence type="ECO:0000256" key="2">
    <source>
        <dbReference type="ARBA" id="ARBA00022801"/>
    </source>
</evidence>
<feature type="binding site" evidence="5">
    <location>
        <position position="151"/>
    </location>
    <ligand>
        <name>Mn(2+)</name>
        <dbReference type="ChEBI" id="CHEBI:29035"/>
        <label>2</label>
    </ligand>
</feature>
<comment type="pathway">
    <text evidence="5">Amino-acid degradation; L-histidine degradation into L-glutamate; L-glutamate from N-formimidoyl-L-glutamate (hydrolase route): step 1/1.</text>
</comment>
<proteinExistence type="inferred from homology"/>
<accession>F0P2J4</accession>
<evidence type="ECO:0000256" key="8">
    <source>
        <dbReference type="PROSITE-ProRule" id="PRU00742"/>
    </source>
</evidence>
<reference evidence="10" key="2">
    <citation type="journal article" date="2011" name="Stand. Genomic Sci.">
        <title>Complete genome sequence of Weeksella virosa type strain (9751T).</title>
        <authorList>
            <person name="Lang E."/>
            <person name="Teshima H."/>
            <person name="Lucas S."/>
            <person name="Lapidus A."/>
            <person name="Hammon N."/>
            <person name="Deshpande S."/>
            <person name="Nolan M."/>
            <person name="Cheng J."/>
            <person name="Pitluck S."/>
            <person name="Liolios K."/>
            <person name="Pagani I."/>
            <person name="Mikhailova N."/>
            <person name="Ivanova N."/>
            <person name="Mavromatis K."/>
            <person name="Pati A."/>
            <person name="Tapia R."/>
            <person name="Han C."/>
            <person name="Goodwin L."/>
            <person name="Chen A."/>
            <person name="Palaniappan K."/>
            <person name="Land M."/>
            <person name="Hauser L."/>
            <person name="Chang Y."/>
            <person name="Jeffries C."/>
            <person name="Brambilla E."/>
            <person name="Kopitz M."/>
            <person name="Rohde M."/>
            <person name="Goker M."/>
            <person name="Tindall B."/>
            <person name="Detter J."/>
            <person name="Woyke T."/>
            <person name="Bristow J."/>
            <person name="Eisen J."/>
            <person name="Markowitz V."/>
            <person name="Hugenholtz P."/>
            <person name="Klenk H."/>
            <person name="Kyrpides N."/>
        </authorList>
    </citation>
    <scope>NUCLEOTIDE SEQUENCE [LARGE SCALE GENOMIC DNA]</scope>
    <source>
        <strain evidence="10">ATCC 43766 / DSM 16922 / JCM 21250 / NBRC 16016 / NCTC 11634 / CL345/78</strain>
    </source>
</reference>
<feature type="binding site" evidence="5 7">
    <location>
        <position position="242"/>
    </location>
    <ligand>
        <name>Mn(2+)</name>
        <dbReference type="ChEBI" id="CHEBI:29035"/>
        <label>1</label>
    </ligand>
</feature>
<keyword evidence="1 5" id="KW-0479">Metal-binding</keyword>
<dbReference type="PANTHER" id="PTHR11358:SF35">
    <property type="entry name" value="FORMIMIDOYLGLUTAMASE"/>
    <property type="match status" value="1"/>
</dbReference>
<dbReference type="GO" id="GO:0050415">
    <property type="term" value="F:formimidoylglutamase activity"/>
    <property type="evidence" value="ECO:0007669"/>
    <property type="project" value="UniProtKB-UniRule"/>
</dbReference>
<reference evidence="9 10" key="1">
    <citation type="journal article" date="2011" name="Stand. Genomic Sci.">
        <title>Complete genome sequence of Weeksella virosa type strain (9751).</title>
        <authorList>
            <person name="Lang E."/>
            <person name="Teshima H."/>
            <person name="Lucas S."/>
            <person name="Lapidus A."/>
            <person name="Hammon N."/>
            <person name="Deshpande S."/>
            <person name="Nolan M."/>
            <person name="Cheng J.F."/>
            <person name="Pitluck S."/>
            <person name="Liolios K."/>
            <person name="Pagani I."/>
            <person name="Mikhailova N."/>
            <person name="Ivanova N."/>
            <person name="Mavromatis K."/>
            <person name="Pati A."/>
            <person name="Tapia R."/>
            <person name="Han C."/>
            <person name="Goodwin L."/>
            <person name="Chen A."/>
            <person name="Palaniappan K."/>
            <person name="Land M."/>
            <person name="Hauser L."/>
            <person name="Chang Y.J."/>
            <person name="Jeffries C.D."/>
            <person name="Brambilla E.M."/>
            <person name="Kopitz M."/>
            <person name="Rohde M."/>
            <person name="Goker M."/>
            <person name="Tindall B.J."/>
            <person name="Detter J.C."/>
            <person name="Woyke T."/>
            <person name="Bristow J."/>
            <person name="Eisen J.A."/>
            <person name="Markowitz V."/>
            <person name="Hugenholtz P."/>
            <person name="Klenk H.P."/>
            <person name="Kyrpides N.C."/>
        </authorList>
    </citation>
    <scope>NUCLEOTIDE SEQUENCE [LARGE SCALE GENOMIC DNA]</scope>
    <source>
        <strain evidence="10">ATCC 43766 / DSM 16922 / JCM 21250 / NBRC 16016 / NCTC 11634 / CL345/78</strain>
    </source>
</reference>
<name>F0P2J4_WEEVC</name>
<comment type="cofactor">
    <cofactor evidence="5 7">
        <name>Mn(2+)</name>
        <dbReference type="ChEBI" id="CHEBI:29035"/>
    </cofactor>
    <text evidence="5 7">Binds 2 manganese ions per subunit.</text>
</comment>
<dbReference type="InterPro" id="IPR023696">
    <property type="entry name" value="Ureohydrolase_dom_sf"/>
</dbReference>
<dbReference type="RefSeq" id="WP_013598223.1">
    <property type="nucleotide sequence ID" value="NC_015144.1"/>
</dbReference>
<feature type="binding site" evidence="5 7">
    <location>
        <position position="155"/>
    </location>
    <ligand>
        <name>Mn(2+)</name>
        <dbReference type="ChEBI" id="CHEBI:29035"/>
        <label>1</label>
    </ligand>
</feature>
<evidence type="ECO:0000256" key="7">
    <source>
        <dbReference type="PIRSR" id="PIRSR036979-1"/>
    </source>
</evidence>
<feature type="binding site" evidence="5">
    <location>
        <position position="242"/>
    </location>
    <ligand>
        <name>Mn(2+)</name>
        <dbReference type="ChEBI" id="CHEBI:29035"/>
        <label>2</label>
    </ligand>
</feature>
<dbReference type="UniPathway" id="UPA00379">
    <property type="reaction ID" value="UER00552"/>
</dbReference>
<dbReference type="PANTHER" id="PTHR11358">
    <property type="entry name" value="ARGINASE/AGMATINASE"/>
    <property type="match status" value="1"/>
</dbReference>
<keyword evidence="2 5" id="KW-0378">Hydrolase</keyword>
<dbReference type="InterPro" id="IPR005923">
    <property type="entry name" value="HutG"/>
</dbReference>
<dbReference type="PRINTS" id="PR00116">
    <property type="entry name" value="ARGINASE"/>
</dbReference>
<dbReference type="GO" id="GO:0008783">
    <property type="term" value="F:agmatinase activity"/>
    <property type="evidence" value="ECO:0007669"/>
    <property type="project" value="TreeGrafter"/>
</dbReference>
<dbReference type="CDD" id="cd09988">
    <property type="entry name" value="Formimidoylglutamase"/>
    <property type="match status" value="1"/>
</dbReference>
<dbReference type="Pfam" id="PF00491">
    <property type="entry name" value="Arginase"/>
    <property type="match status" value="1"/>
</dbReference>
<evidence type="ECO:0000256" key="3">
    <source>
        <dbReference type="ARBA" id="ARBA00022808"/>
    </source>
</evidence>
<keyword evidence="10" id="KW-1185">Reference proteome</keyword>
<dbReference type="KEGG" id="wvi:Weevi_1124"/>
<dbReference type="EMBL" id="CP002455">
    <property type="protein sequence ID" value="ADX67833.1"/>
    <property type="molecule type" value="Genomic_DNA"/>
</dbReference>
<feature type="binding site" evidence="5">
    <location>
        <position position="244"/>
    </location>
    <ligand>
        <name>Mn(2+)</name>
        <dbReference type="ChEBI" id="CHEBI:29035"/>
        <label>2</label>
    </ligand>
</feature>
<feature type="binding site" evidence="5 7">
    <location>
        <position position="151"/>
    </location>
    <ligand>
        <name>Mn(2+)</name>
        <dbReference type="ChEBI" id="CHEBI:29035"/>
        <label>1</label>
    </ligand>
</feature>
<feature type="binding site" evidence="5 7">
    <location>
        <position position="128"/>
    </location>
    <ligand>
        <name>Mn(2+)</name>
        <dbReference type="ChEBI" id="CHEBI:29035"/>
        <label>1</label>
    </ligand>
</feature>
<dbReference type="GO" id="GO:0030145">
    <property type="term" value="F:manganese ion binding"/>
    <property type="evidence" value="ECO:0007669"/>
    <property type="project" value="UniProtKB-UniRule"/>
</dbReference>
<dbReference type="GO" id="GO:0033389">
    <property type="term" value="P:putrescine biosynthetic process from arginine, via agmatine"/>
    <property type="evidence" value="ECO:0007669"/>
    <property type="project" value="TreeGrafter"/>
</dbReference>